<dbReference type="PIRSF" id="PIRSF005739">
    <property type="entry name" value="O-mtase"/>
    <property type="match status" value="1"/>
</dbReference>
<dbReference type="SUPFAM" id="SSF53335">
    <property type="entry name" value="S-adenosyl-L-methionine-dependent methyltransferases"/>
    <property type="match status" value="1"/>
</dbReference>
<name>A0A9Q0CVL6_9POAL</name>
<evidence type="ECO:0000313" key="7">
    <source>
        <dbReference type="EMBL" id="KAJ1700960.1"/>
    </source>
</evidence>
<evidence type="ECO:0000256" key="3">
    <source>
        <dbReference type="ARBA" id="ARBA00022691"/>
    </source>
</evidence>
<accession>A0A9Q0CVL6</accession>
<sequence length="355" mass="39503">MESNEYQAVPALLNMVFGFIKPMALKCALDLGIADQISSHGQPMSLSQLRSALSLPQSKEPYLRHLMRMLTHFGFIQVQISDSVVAEAKPIYDLTPMSRLVINKEASLNFLPFIRCQLEDLRHVLQEAFLSMGDWLKQEGKEITAFDMGNNCSLWEMASQNSKLNESFNSAMVSTCRIFTDALIKSGGEIFKGIKSLVDVGGGFGAVAKAIATNFPHVECSVLDLPHVVRGLPNDGIVKFVSGDMFNHIPQADAVLLKFIFHNWSDEVCLEILKKCKEAISSTENEGKVIIVDAVVGSPVEYEETQLLFDMLMLTVHAGAERDEHEWKSLFTKAGFSSYRIVRTVGYISIIEVYP</sequence>
<keyword evidence="1" id="KW-0489">Methyltransferase</keyword>
<dbReference type="InterPro" id="IPR016461">
    <property type="entry name" value="COMT-like"/>
</dbReference>
<keyword evidence="8" id="KW-1185">Reference proteome</keyword>
<dbReference type="InterPro" id="IPR012967">
    <property type="entry name" value="COMT_dimerisation"/>
</dbReference>
<dbReference type="InterPro" id="IPR036390">
    <property type="entry name" value="WH_DNA-bd_sf"/>
</dbReference>
<evidence type="ECO:0000259" key="6">
    <source>
        <dbReference type="Pfam" id="PF08100"/>
    </source>
</evidence>
<dbReference type="Pfam" id="PF08100">
    <property type="entry name" value="Dimerisation"/>
    <property type="match status" value="1"/>
</dbReference>
<evidence type="ECO:0000256" key="2">
    <source>
        <dbReference type="ARBA" id="ARBA00022679"/>
    </source>
</evidence>
<keyword evidence="2" id="KW-0808">Transferase</keyword>
<dbReference type="GO" id="GO:0008757">
    <property type="term" value="F:S-adenosylmethionine-dependent methyltransferase activity"/>
    <property type="evidence" value="ECO:0007669"/>
    <property type="project" value="UniProtKB-ARBA"/>
</dbReference>
<feature type="domain" description="O-methyltransferase dimerisation" evidence="6">
    <location>
        <begin position="14"/>
        <end position="102"/>
    </location>
</feature>
<dbReference type="PROSITE" id="PS51683">
    <property type="entry name" value="SAM_OMT_II"/>
    <property type="match status" value="1"/>
</dbReference>
<dbReference type="Pfam" id="PF00891">
    <property type="entry name" value="Methyltransf_2"/>
    <property type="match status" value="1"/>
</dbReference>
<dbReference type="Proteomes" id="UP001151287">
    <property type="component" value="Unassembled WGS sequence"/>
</dbReference>
<dbReference type="GO" id="GO:0008171">
    <property type="term" value="F:O-methyltransferase activity"/>
    <property type="evidence" value="ECO:0007669"/>
    <property type="project" value="InterPro"/>
</dbReference>
<protein>
    <recommendedName>
        <fullName evidence="9">O-methyltransferase</fullName>
    </recommendedName>
</protein>
<dbReference type="SUPFAM" id="SSF46785">
    <property type="entry name" value="Winged helix' DNA-binding domain"/>
    <property type="match status" value="1"/>
</dbReference>
<dbReference type="EMBL" id="JAMQYH010000001">
    <property type="protein sequence ID" value="KAJ1700960.1"/>
    <property type="molecule type" value="Genomic_DNA"/>
</dbReference>
<dbReference type="PANTHER" id="PTHR11746">
    <property type="entry name" value="O-METHYLTRANSFERASE"/>
    <property type="match status" value="1"/>
</dbReference>
<proteinExistence type="predicted"/>
<dbReference type="GO" id="GO:0032259">
    <property type="term" value="P:methylation"/>
    <property type="evidence" value="ECO:0007669"/>
    <property type="project" value="UniProtKB-KW"/>
</dbReference>
<organism evidence="7 8">
    <name type="scientific">Rhynchospora breviuscula</name>
    <dbReference type="NCBI Taxonomy" id="2022672"/>
    <lineage>
        <taxon>Eukaryota</taxon>
        <taxon>Viridiplantae</taxon>
        <taxon>Streptophyta</taxon>
        <taxon>Embryophyta</taxon>
        <taxon>Tracheophyta</taxon>
        <taxon>Spermatophyta</taxon>
        <taxon>Magnoliopsida</taxon>
        <taxon>Liliopsida</taxon>
        <taxon>Poales</taxon>
        <taxon>Cyperaceae</taxon>
        <taxon>Cyperoideae</taxon>
        <taxon>Rhynchosporeae</taxon>
        <taxon>Rhynchospora</taxon>
    </lineage>
</organism>
<dbReference type="FunFam" id="3.40.50.150:FF:000057">
    <property type="entry name" value="O-methyltransferase ZRP4"/>
    <property type="match status" value="1"/>
</dbReference>
<evidence type="ECO:0000313" key="8">
    <source>
        <dbReference type="Proteomes" id="UP001151287"/>
    </source>
</evidence>
<dbReference type="AlphaFoldDB" id="A0A9Q0CVL6"/>
<dbReference type="InterPro" id="IPR036388">
    <property type="entry name" value="WH-like_DNA-bd_sf"/>
</dbReference>
<dbReference type="GO" id="GO:0046983">
    <property type="term" value="F:protein dimerization activity"/>
    <property type="evidence" value="ECO:0007669"/>
    <property type="project" value="InterPro"/>
</dbReference>
<dbReference type="InterPro" id="IPR001077">
    <property type="entry name" value="COMT_C"/>
</dbReference>
<evidence type="ECO:0008006" key="9">
    <source>
        <dbReference type="Google" id="ProtNLM"/>
    </source>
</evidence>
<keyword evidence="3" id="KW-0949">S-adenosyl-L-methionine</keyword>
<feature type="active site" description="Proton acceptor" evidence="4">
    <location>
        <position position="262"/>
    </location>
</feature>
<dbReference type="OrthoDB" id="627984at2759"/>
<dbReference type="Gene3D" id="3.40.50.150">
    <property type="entry name" value="Vaccinia Virus protein VP39"/>
    <property type="match status" value="1"/>
</dbReference>
<evidence type="ECO:0000259" key="5">
    <source>
        <dbReference type="Pfam" id="PF00891"/>
    </source>
</evidence>
<feature type="domain" description="O-methyltransferase C-terminal" evidence="5">
    <location>
        <begin position="131"/>
        <end position="337"/>
    </location>
</feature>
<evidence type="ECO:0000256" key="4">
    <source>
        <dbReference type="PIRSR" id="PIRSR005739-1"/>
    </source>
</evidence>
<dbReference type="Gene3D" id="1.10.10.10">
    <property type="entry name" value="Winged helix-like DNA-binding domain superfamily/Winged helix DNA-binding domain"/>
    <property type="match status" value="1"/>
</dbReference>
<comment type="caution">
    <text evidence="7">The sequence shown here is derived from an EMBL/GenBank/DDBJ whole genome shotgun (WGS) entry which is preliminary data.</text>
</comment>
<evidence type="ECO:0000256" key="1">
    <source>
        <dbReference type="ARBA" id="ARBA00022603"/>
    </source>
</evidence>
<gene>
    <name evidence="7" type="ORF">LUZ63_000739</name>
</gene>
<reference evidence="7" key="1">
    <citation type="journal article" date="2022" name="Cell">
        <title>Repeat-based holocentromeres influence genome architecture and karyotype evolution.</title>
        <authorList>
            <person name="Hofstatter P.G."/>
            <person name="Thangavel G."/>
            <person name="Lux T."/>
            <person name="Neumann P."/>
            <person name="Vondrak T."/>
            <person name="Novak P."/>
            <person name="Zhang M."/>
            <person name="Costa L."/>
            <person name="Castellani M."/>
            <person name="Scott A."/>
            <person name="Toegelov H."/>
            <person name="Fuchs J."/>
            <person name="Mata-Sucre Y."/>
            <person name="Dias Y."/>
            <person name="Vanzela A.L.L."/>
            <person name="Huettel B."/>
            <person name="Almeida C.C.S."/>
            <person name="Simkova H."/>
            <person name="Souza G."/>
            <person name="Pedrosa-Harand A."/>
            <person name="Macas J."/>
            <person name="Mayer K.F.X."/>
            <person name="Houben A."/>
            <person name="Marques A."/>
        </authorList>
    </citation>
    <scope>NUCLEOTIDE SEQUENCE</scope>
    <source>
        <strain evidence="7">RhyBre1mFocal</strain>
    </source>
</reference>
<dbReference type="InterPro" id="IPR029063">
    <property type="entry name" value="SAM-dependent_MTases_sf"/>
</dbReference>